<dbReference type="PANTHER" id="PTHR47235:SF1">
    <property type="entry name" value="BLR6548 PROTEIN"/>
    <property type="match status" value="1"/>
</dbReference>
<comment type="similarity">
    <text evidence="1">Belongs to the leucine-binding protein family.</text>
</comment>
<proteinExistence type="inferred from homology"/>
<dbReference type="PANTHER" id="PTHR47235">
    <property type="entry name" value="BLR6548 PROTEIN"/>
    <property type="match status" value="1"/>
</dbReference>
<evidence type="ECO:0000256" key="2">
    <source>
        <dbReference type="ARBA" id="ARBA00022729"/>
    </source>
</evidence>
<dbReference type="SUPFAM" id="SSF53822">
    <property type="entry name" value="Periplasmic binding protein-like I"/>
    <property type="match status" value="1"/>
</dbReference>
<evidence type="ECO:0000313" key="6">
    <source>
        <dbReference type="Proteomes" id="UP000251956"/>
    </source>
</evidence>
<organism evidence="5 6">
    <name type="scientific">Mesorhizobium atlanticum</name>
    <dbReference type="NCBI Taxonomy" id="2233532"/>
    <lineage>
        <taxon>Bacteria</taxon>
        <taxon>Pseudomonadati</taxon>
        <taxon>Pseudomonadota</taxon>
        <taxon>Alphaproteobacteria</taxon>
        <taxon>Hyphomicrobiales</taxon>
        <taxon>Phyllobacteriaceae</taxon>
        <taxon>Mesorhizobium</taxon>
    </lineage>
</organism>
<name>A0A330GSX3_9HYPH</name>
<feature type="signal peptide" evidence="3">
    <location>
        <begin position="1"/>
        <end position="28"/>
    </location>
</feature>
<evidence type="ECO:0000256" key="1">
    <source>
        <dbReference type="ARBA" id="ARBA00010062"/>
    </source>
</evidence>
<dbReference type="AlphaFoldDB" id="A0A330GSX3"/>
<gene>
    <name evidence="5" type="ORF">DPM35_14805</name>
</gene>
<dbReference type="InterPro" id="IPR028082">
    <property type="entry name" value="Peripla_BP_I"/>
</dbReference>
<feature type="domain" description="Leucine-binding protein" evidence="4">
    <location>
        <begin position="38"/>
        <end position="380"/>
    </location>
</feature>
<dbReference type="EMBL" id="QMBQ01000004">
    <property type="protein sequence ID" value="RAZ75996.1"/>
    <property type="molecule type" value="Genomic_DNA"/>
</dbReference>
<reference evidence="5 6" key="1">
    <citation type="submission" date="2018-07" db="EMBL/GenBank/DDBJ databases">
        <title>Diversity of Mesorhizobium strains in Brazil.</title>
        <authorList>
            <person name="Helene L.C.F."/>
            <person name="Dall'Agnol R."/>
            <person name="Delamuta J.R.M."/>
            <person name="Hungria M."/>
        </authorList>
    </citation>
    <scope>NUCLEOTIDE SEQUENCE [LARGE SCALE GENOMIC DNA]</scope>
    <source>
        <strain evidence="5 6">CNPSo 3140</strain>
    </source>
</reference>
<dbReference type="Pfam" id="PF13458">
    <property type="entry name" value="Peripla_BP_6"/>
    <property type="match status" value="1"/>
</dbReference>
<dbReference type="Gene3D" id="3.40.50.2300">
    <property type="match status" value="2"/>
</dbReference>
<sequence>MNMHWKSRIIAAVLAGIGLAAMAGAASAAGPTCKDGAIKVGAVSTVTGPADFSEVPKATQAAFDAVNAAGGINGCKIDYTIADDKADPAVAAQAARDLIDNKEAVALVGSASLLDCAVNSATYSRKKILSVQGLGVDAACFSSPNVAPVNVGPYTLSTAMAYYATSELKTKKLCAFFIIIGGTQEAYKKAIENWEKISGQKIHLLDLTLPFQGDLTPYVIKARDAGCDAVLTNQVEPQVVQLIKTVDAQKITGINWLFLAPGYTEQVAKALADTKQPIYVGTEWEPYTEKNSAANAQWIADMQKANRPLTAFSQGGYLAAELFLKVVASIDGEVTRESVAKALHDMEPLTNPLAGSPYVFGKAKTHSPMQATKVMKLEAGAWKVETPDWVVLPQAK</sequence>
<keyword evidence="6" id="KW-1185">Reference proteome</keyword>
<dbReference type="CDD" id="cd06341">
    <property type="entry name" value="PBP1_ABC_ligand_binding-like"/>
    <property type="match status" value="1"/>
</dbReference>
<comment type="caution">
    <text evidence="5">The sequence shown here is derived from an EMBL/GenBank/DDBJ whole genome shotgun (WGS) entry which is preliminary data.</text>
</comment>
<dbReference type="OrthoDB" id="9791590at2"/>
<keyword evidence="2 3" id="KW-0732">Signal</keyword>
<feature type="chain" id="PRO_5016453555" evidence="3">
    <location>
        <begin position="29"/>
        <end position="396"/>
    </location>
</feature>
<dbReference type="Proteomes" id="UP000251956">
    <property type="component" value="Unassembled WGS sequence"/>
</dbReference>
<evidence type="ECO:0000313" key="5">
    <source>
        <dbReference type="EMBL" id="RAZ75996.1"/>
    </source>
</evidence>
<evidence type="ECO:0000256" key="3">
    <source>
        <dbReference type="SAM" id="SignalP"/>
    </source>
</evidence>
<evidence type="ECO:0000259" key="4">
    <source>
        <dbReference type="Pfam" id="PF13458"/>
    </source>
</evidence>
<protein>
    <submittedName>
        <fullName evidence="5">Branched-chain amino acid ABC transporter substrate-binding protein</fullName>
    </submittedName>
</protein>
<accession>A0A330GSX3</accession>
<dbReference type="InterPro" id="IPR028081">
    <property type="entry name" value="Leu-bd"/>
</dbReference>